<dbReference type="Pfam" id="PF01063">
    <property type="entry name" value="Aminotran_4"/>
    <property type="match status" value="1"/>
</dbReference>
<dbReference type="PANTHER" id="PTHR42825:SF2">
    <property type="entry name" value="BRANCHED-CHAIN-AMINO-ACID AMINOTRANSFERASE 3, CHLOROPLASTIC-RELATED"/>
    <property type="match status" value="1"/>
</dbReference>
<dbReference type="AlphaFoldDB" id="A0A162UAF9"/>
<dbReference type="RefSeq" id="XP_018291673.1">
    <property type="nucleotide sequence ID" value="XM_018429003.1"/>
</dbReference>
<dbReference type="SUPFAM" id="SSF56752">
    <property type="entry name" value="D-aminoacid aminotransferase-like PLP-dependent enzymes"/>
    <property type="match status" value="1"/>
</dbReference>
<dbReference type="NCBIfam" id="NF009897">
    <property type="entry name" value="PRK13357.1"/>
    <property type="match status" value="1"/>
</dbReference>
<feature type="modified residue" description="N6-(pyridoxal phosphate)lysine" evidence="6">
    <location>
        <position position="188"/>
    </location>
</feature>
<dbReference type="GeneID" id="28989909"/>
<dbReference type="Proteomes" id="UP000077315">
    <property type="component" value="Unassembled WGS sequence"/>
</dbReference>
<keyword evidence="5" id="KW-0663">Pyridoxal phosphate</keyword>
<name>A0A162UAF9_PHYB8</name>
<evidence type="ECO:0000256" key="3">
    <source>
        <dbReference type="ARBA" id="ARBA00022576"/>
    </source>
</evidence>
<dbReference type="InterPro" id="IPR005786">
    <property type="entry name" value="B_amino_transII"/>
</dbReference>
<evidence type="ECO:0000313" key="8">
    <source>
        <dbReference type="Proteomes" id="UP000077315"/>
    </source>
</evidence>
<dbReference type="STRING" id="763407.A0A162UAF9"/>
<dbReference type="PANTHER" id="PTHR42825">
    <property type="entry name" value="AMINO ACID AMINOTRANSFERASE"/>
    <property type="match status" value="1"/>
</dbReference>
<evidence type="ECO:0000313" key="7">
    <source>
        <dbReference type="EMBL" id="OAD73633.1"/>
    </source>
</evidence>
<comment type="cofactor">
    <cofactor evidence="1">
        <name>pyridoxal 5'-phosphate</name>
        <dbReference type="ChEBI" id="CHEBI:597326"/>
    </cofactor>
</comment>
<dbReference type="VEuPathDB" id="FungiDB:PHYBLDRAFT_124696"/>
<dbReference type="Gene3D" id="3.20.10.10">
    <property type="entry name" value="D-amino Acid Aminotransferase, subunit A, domain 2"/>
    <property type="match status" value="1"/>
</dbReference>
<protein>
    <recommendedName>
        <fullName evidence="9">Branched-chain amino acid aminotransferase</fullName>
    </recommendedName>
</protein>
<keyword evidence="4" id="KW-0808">Transferase</keyword>
<dbReference type="OrthoDB" id="409992at2759"/>
<organism evidence="7 8">
    <name type="scientific">Phycomyces blakesleeanus (strain ATCC 8743b / DSM 1359 / FGSC 10004 / NBRC 33097 / NRRL 1555)</name>
    <dbReference type="NCBI Taxonomy" id="763407"/>
    <lineage>
        <taxon>Eukaryota</taxon>
        <taxon>Fungi</taxon>
        <taxon>Fungi incertae sedis</taxon>
        <taxon>Mucoromycota</taxon>
        <taxon>Mucoromycotina</taxon>
        <taxon>Mucoromycetes</taxon>
        <taxon>Mucorales</taxon>
        <taxon>Phycomycetaceae</taxon>
        <taxon>Phycomyces</taxon>
    </lineage>
</organism>
<keyword evidence="3" id="KW-0032">Aminotransferase</keyword>
<dbReference type="Gene3D" id="3.30.470.10">
    <property type="match status" value="1"/>
</dbReference>
<dbReference type="InParanoid" id="A0A162UAF9"/>
<evidence type="ECO:0000256" key="2">
    <source>
        <dbReference type="ARBA" id="ARBA00009320"/>
    </source>
</evidence>
<dbReference type="CDD" id="cd01557">
    <property type="entry name" value="BCAT_beta_family"/>
    <property type="match status" value="1"/>
</dbReference>
<dbReference type="InterPro" id="IPR036038">
    <property type="entry name" value="Aminotransferase-like"/>
</dbReference>
<dbReference type="InterPro" id="IPR043131">
    <property type="entry name" value="BCAT-like_N"/>
</dbReference>
<evidence type="ECO:0000256" key="5">
    <source>
        <dbReference type="ARBA" id="ARBA00022898"/>
    </source>
</evidence>
<dbReference type="PIRSF" id="PIRSF006468">
    <property type="entry name" value="BCAT1"/>
    <property type="match status" value="1"/>
</dbReference>
<dbReference type="EMBL" id="KV440980">
    <property type="protein sequence ID" value="OAD73633.1"/>
    <property type="molecule type" value="Genomic_DNA"/>
</dbReference>
<evidence type="ECO:0008006" key="9">
    <source>
        <dbReference type="Google" id="ProtNLM"/>
    </source>
</evidence>
<evidence type="ECO:0000256" key="1">
    <source>
        <dbReference type="ARBA" id="ARBA00001933"/>
    </source>
</evidence>
<dbReference type="InterPro" id="IPR001544">
    <property type="entry name" value="Aminotrans_IV"/>
</dbReference>
<dbReference type="GO" id="GO:0004084">
    <property type="term" value="F:branched-chain-amino-acid transaminase activity"/>
    <property type="evidence" value="ECO:0007669"/>
    <property type="project" value="InterPro"/>
</dbReference>
<dbReference type="GO" id="GO:0009081">
    <property type="term" value="P:branched-chain amino acid metabolic process"/>
    <property type="evidence" value="ECO:0007669"/>
    <property type="project" value="InterPro"/>
</dbReference>
<accession>A0A162UAF9</accession>
<proteinExistence type="inferred from homology"/>
<reference evidence="8" key="1">
    <citation type="submission" date="2015-06" db="EMBL/GenBank/DDBJ databases">
        <title>Expansion of signal transduction pathways in fungi by whole-genome duplication.</title>
        <authorList>
            <consortium name="DOE Joint Genome Institute"/>
            <person name="Corrochano L.M."/>
            <person name="Kuo A."/>
            <person name="Marcet-Houben M."/>
            <person name="Polaino S."/>
            <person name="Salamov A."/>
            <person name="Villalobos J.M."/>
            <person name="Alvarez M.I."/>
            <person name="Avalos J."/>
            <person name="Benito E.P."/>
            <person name="Benoit I."/>
            <person name="Burger G."/>
            <person name="Camino L.P."/>
            <person name="Canovas D."/>
            <person name="Cerda-Olmedo E."/>
            <person name="Cheng J.-F."/>
            <person name="Dominguez A."/>
            <person name="Elias M."/>
            <person name="Eslava A.P."/>
            <person name="Glaser F."/>
            <person name="Grimwood J."/>
            <person name="Gutierrez G."/>
            <person name="Heitman J."/>
            <person name="Henrissat B."/>
            <person name="Iturriaga E.A."/>
            <person name="Lang B.F."/>
            <person name="Lavin J.L."/>
            <person name="Lee S."/>
            <person name="Li W."/>
            <person name="Lindquist E."/>
            <person name="Lopez-Garcia S."/>
            <person name="Luque E.M."/>
            <person name="Marcos A.T."/>
            <person name="Martin J."/>
            <person name="McCluskey K."/>
            <person name="Medina H.R."/>
            <person name="Miralles-Duran A."/>
            <person name="Miyazaki A."/>
            <person name="Munoz-Torres E."/>
            <person name="Oguiza J.A."/>
            <person name="Ohm R."/>
            <person name="Olmedo M."/>
            <person name="Orejas M."/>
            <person name="Ortiz-Castellanos L."/>
            <person name="Pisabarro A.G."/>
            <person name="Rodriguez-Romero J."/>
            <person name="Ruiz-Herrera J."/>
            <person name="Ruiz-Vazquez R."/>
            <person name="Sanz C."/>
            <person name="Schackwitz W."/>
            <person name="Schmutz J."/>
            <person name="Shahriari M."/>
            <person name="Shelest E."/>
            <person name="Silva-Franco F."/>
            <person name="Soanes D."/>
            <person name="Syed K."/>
            <person name="Tagua V.G."/>
            <person name="Talbot N.J."/>
            <person name="Thon M."/>
            <person name="De vries R.P."/>
            <person name="Wiebenga A."/>
            <person name="Yadav J.S."/>
            <person name="Braun E.L."/>
            <person name="Baker S."/>
            <person name="Garre V."/>
            <person name="Horwitz B."/>
            <person name="Torres-Martinez S."/>
            <person name="Idnurm A."/>
            <person name="Herrera-Estrella A."/>
            <person name="Gabaldon T."/>
            <person name="Grigoriev I.V."/>
        </authorList>
    </citation>
    <scope>NUCLEOTIDE SEQUENCE [LARGE SCALE GENOMIC DNA]</scope>
    <source>
        <strain evidence="8">NRRL 1555(-)</strain>
    </source>
</reference>
<evidence type="ECO:0000256" key="6">
    <source>
        <dbReference type="PIRSR" id="PIRSR006468-1"/>
    </source>
</evidence>
<gene>
    <name evidence="7" type="ORF">PHYBLDRAFT_124696</name>
</gene>
<evidence type="ECO:0000256" key="4">
    <source>
        <dbReference type="ARBA" id="ARBA00022679"/>
    </source>
</evidence>
<comment type="similarity">
    <text evidence="2">Belongs to the class-IV pyridoxal-phosphate-dependent aminotransferase family.</text>
</comment>
<dbReference type="NCBIfam" id="TIGR01123">
    <property type="entry name" value="ilvE_II"/>
    <property type="match status" value="1"/>
</dbReference>
<dbReference type="InterPro" id="IPR033939">
    <property type="entry name" value="BCAT_family"/>
</dbReference>
<keyword evidence="8" id="KW-1185">Reference proteome</keyword>
<dbReference type="InterPro" id="IPR043132">
    <property type="entry name" value="BCAT-like_C"/>
</dbReference>
<sequence length="355" mass="39242">MIPPTTAIDWNNLGFEYRDLNGYAKFVWTEGKGWGKPTFEKDPYVKVHICATGLNYGQQCFEGLKAFRDPQGLVRVFRPEVNAARMIRSADMAYMPEVPIELFEEGVRLAVTKNLEFVPPGSSGGSLYLRPLLFGSGPFIGMGPAKEFTFIVFGMPVGNFYKGNAVPVDAWVIEDFDRTAPFGTGATKLGGNYAPTFKPMKVAKDNGYPITLHLDSKTRTMIDEFSTSNFVALTHPDPKTGKQTFVTPNSSTVLRSVTRLSLCDIAKKLGYEVEERPVFFSELEQNKFAEVAACGTAAVITPIKKIVRGDKVVNIGSGNQTEIGQGFLKLFNEYRGIQKGEIKDTLGWMWPAEGL</sequence>